<evidence type="ECO:0000256" key="3">
    <source>
        <dbReference type="ARBA" id="ARBA00022679"/>
    </source>
</evidence>
<keyword evidence="3" id="KW-0808">Transferase</keyword>
<evidence type="ECO:0000256" key="1">
    <source>
        <dbReference type="ARBA" id="ARBA00001798"/>
    </source>
</evidence>
<dbReference type="InterPro" id="IPR044066">
    <property type="entry name" value="TRIAD_supradom"/>
</dbReference>
<dbReference type="Proteomes" id="UP000254866">
    <property type="component" value="Unassembled WGS sequence"/>
</dbReference>
<dbReference type="RefSeq" id="XP_031870190.1">
    <property type="nucleotide sequence ID" value="XM_032013590.1"/>
</dbReference>
<evidence type="ECO:0000256" key="8">
    <source>
        <dbReference type="ARBA" id="ARBA00022833"/>
    </source>
</evidence>
<comment type="caution">
    <text evidence="10">The sequence shown here is derived from an EMBL/GenBank/DDBJ whole genome shotgun (WGS) entry which is preliminary data.</text>
</comment>
<evidence type="ECO:0000259" key="9">
    <source>
        <dbReference type="PROSITE" id="PS51873"/>
    </source>
</evidence>
<keyword evidence="4" id="KW-0479">Metal-binding</keyword>
<dbReference type="GeneID" id="43597816"/>
<dbReference type="AlphaFoldDB" id="A0A370TPU1"/>
<dbReference type="Gene3D" id="3.30.40.10">
    <property type="entry name" value="Zinc/RING finger domain, C3HC4 (zinc finger)"/>
    <property type="match status" value="1"/>
</dbReference>
<accession>A0A370TPU1</accession>
<dbReference type="InterPro" id="IPR017907">
    <property type="entry name" value="Znf_RING_CS"/>
</dbReference>
<dbReference type="Pfam" id="PF01485">
    <property type="entry name" value="IBR"/>
    <property type="match status" value="1"/>
</dbReference>
<sequence length="337" mass="36785">MDLSGIDDQTAALIIQFQLEDSRLLAEEHGGKGKAREGSISDSQLAFQLFAKDLKCKATLVADTHMAKSIARACQTDGGALATAQSQEHSAIVDRQMACHLGGVTVRTPVDAGTFNAESLDDELIDKLEAHYGARPTENLDHEGDSIMAYADSQPGDTPESSAWAAGRPPIVTYRQCIVCGEDVQFFDVVRVPCGHEYCCGCLHQLFKASLTDDSLFPPRCCRQPVASSILRVFLPADLLYQYEEKKIEHETPNRTYCSNASCSAFIKAENIADERASCRVCSCITCTICKAKAHRGDCPADTTLQEMLLVADANGWKRCFGCRRLVELAHGCNHIT</sequence>
<dbReference type="EC" id="2.3.2.31" evidence="2"/>
<dbReference type="EMBL" id="NPIC01000003">
    <property type="protein sequence ID" value="RDL37534.1"/>
    <property type="molecule type" value="Genomic_DNA"/>
</dbReference>
<evidence type="ECO:0000256" key="2">
    <source>
        <dbReference type="ARBA" id="ARBA00012251"/>
    </source>
</evidence>
<dbReference type="CDD" id="cd20335">
    <property type="entry name" value="BRcat_RBR"/>
    <property type="match status" value="1"/>
</dbReference>
<organism evidence="10 11">
    <name type="scientific">Venustampulla echinocandica</name>
    <dbReference type="NCBI Taxonomy" id="2656787"/>
    <lineage>
        <taxon>Eukaryota</taxon>
        <taxon>Fungi</taxon>
        <taxon>Dikarya</taxon>
        <taxon>Ascomycota</taxon>
        <taxon>Pezizomycotina</taxon>
        <taxon>Leotiomycetes</taxon>
        <taxon>Helotiales</taxon>
        <taxon>Pleuroascaceae</taxon>
        <taxon>Venustampulla</taxon>
    </lineage>
</organism>
<dbReference type="GO" id="GO:0016567">
    <property type="term" value="P:protein ubiquitination"/>
    <property type="evidence" value="ECO:0007669"/>
    <property type="project" value="InterPro"/>
</dbReference>
<feature type="domain" description="RING-type" evidence="9">
    <location>
        <begin position="173"/>
        <end position="337"/>
    </location>
</feature>
<protein>
    <recommendedName>
        <fullName evidence="2">RBR-type E3 ubiquitin transferase</fullName>
        <ecNumber evidence="2">2.3.2.31</ecNumber>
    </recommendedName>
</protein>
<dbReference type="OrthoDB" id="9977870at2759"/>
<dbReference type="GO" id="GO:0061630">
    <property type="term" value="F:ubiquitin protein ligase activity"/>
    <property type="evidence" value="ECO:0007669"/>
    <property type="project" value="UniProtKB-EC"/>
</dbReference>
<comment type="catalytic activity">
    <reaction evidence="1">
        <text>[E2 ubiquitin-conjugating enzyme]-S-ubiquitinyl-L-cysteine + [acceptor protein]-L-lysine = [E2 ubiquitin-conjugating enzyme]-L-cysteine + [acceptor protein]-N(6)-ubiquitinyl-L-lysine.</text>
        <dbReference type="EC" id="2.3.2.31"/>
    </reaction>
</comment>
<evidence type="ECO:0000313" key="10">
    <source>
        <dbReference type="EMBL" id="RDL37534.1"/>
    </source>
</evidence>
<dbReference type="PROSITE" id="PS51873">
    <property type="entry name" value="TRIAD"/>
    <property type="match status" value="1"/>
</dbReference>
<evidence type="ECO:0000313" key="11">
    <source>
        <dbReference type="Proteomes" id="UP000254866"/>
    </source>
</evidence>
<evidence type="ECO:0000256" key="5">
    <source>
        <dbReference type="ARBA" id="ARBA00022737"/>
    </source>
</evidence>
<dbReference type="SUPFAM" id="SSF57850">
    <property type="entry name" value="RING/U-box"/>
    <property type="match status" value="1"/>
</dbReference>
<dbReference type="STRING" id="2656787.A0A370TPU1"/>
<evidence type="ECO:0000256" key="4">
    <source>
        <dbReference type="ARBA" id="ARBA00022723"/>
    </source>
</evidence>
<keyword evidence="11" id="KW-1185">Reference proteome</keyword>
<evidence type="ECO:0000256" key="6">
    <source>
        <dbReference type="ARBA" id="ARBA00022771"/>
    </source>
</evidence>
<reference evidence="10 11" key="1">
    <citation type="journal article" date="2018" name="IMA Fungus">
        <title>IMA Genome-F 9: Draft genome sequence of Annulohypoxylon stygium, Aspergillus mulundensis, Berkeleyomyces basicola (syn. Thielaviopsis basicola), Ceratocystis smalleyi, two Cercospora beticola strains, Coleophoma cylindrospora, Fusarium fracticaudum, Phialophora cf. hyalina, and Morchella septimelata.</title>
        <authorList>
            <person name="Wingfield B.D."/>
            <person name="Bills G.F."/>
            <person name="Dong Y."/>
            <person name="Huang W."/>
            <person name="Nel W.J."/>
            <person name="Swalarsk-Parry B.S."/>
            <person name="Vaghefi N."/>
            <person name="Wilken P.M."/>
            <person name="An Z."/>
            <person name="de Beer Z.W."/>
            <person name="De Vos L."/>
            <person name="Chen L."/>
            <person name="Duong T.A."/>
            <person name="Gao Y."/>
            <person name="Hammerbacher A."/>
            <person name="Kikkert J.R."/>
            <person name="Li Y."/>
            <person name="Li H."/>
            <person name="Li K."/>
            <person name="Li Q."/>
            <person name="Liu X."/>
            <person name="Ma X."/>
            <person name="Naidoo K."/>
            <person name="Pethybridge S.J."/>
            <person name="Sun J."/>
            <person name="Steenkamp E.T."/>
            <person name="van der Nest M.A."/>
            <person name="van Wyk S."/>
            <person name="Wingfield M.J."/>
            <person name="Xiong C."/>
            <person name="Yue Q."/>
            <person name="Zhang X."/>
        </authorList>
    </citation>
    <scope>NUCLEOTIDE SEQUENCE [LARGE SCALE GENOMIC DNA]</scope>
    <source>
        <strain evidence="10 11">BP 5553</strain>
    </source>
</reference>
<dbReference type="InterPro" id="IPR013083">
    <property type="entry name" value="Znf_RING/FYVE/PHD"/>
</dbReference>
<name>A0A370TPU1_9HELO</name>
<keyword evidence="7" id="KW-0833">Ubl conjugation pathway</keyword>
<keyword evidence="6" id="KW-0863">Zinc-finger</keyword>
<gene>
    <name evidence="10" type="ORF">BP5553_04967</name>
</gene>
<dbReference type="InterPro" id="IPR031127">
    <property type="entry name" value="E3_UB_ligase_RBR"/>
</dbReference>
<dbReference type="PANTHER" id="PTHR11685">
    <property type="entry name" value="RBR FAMILY RING FINGER AND IBR DOMAIN-CONTAINING"/>
    <property type="match status" value="1"/>
</dbReference>
<evidence type="ECO:0000256" key="7">
    <source>
        <dbReference type="ARBA" id="ARBA00022786"/>
    </source>
</evidence>
<dbReference type="PROSITE" id="PS00518">
    <property type="entry name" value="ZF_RING_1"/>
    <property type="match status" value="1"/>
</dbReference>
<dbReference type="SMART" id="SM00647">
    <property type="entry name" value="IBR"/>
    <property type="match status" value="1"/>
</dbReference>
<dbReference type="GO" id="GO:0008270">
    <property type="term" value="F:zinc ion binding"/>
    <property type="evidence" value="ECO:0007669"/>
    <property type="project" value="UniProtKB-KW"/>
</dbReference>
<keyword evidence="8" id="KW-0862">Zinc</keyword>
<proteinExistence type="predicted"/>
<dbReference type="InterPro" id="IPR002867">
    <property type="entry name" value="IBR_dom"/>
</dbReference>
<keyword evidence="5" id="KW-0677">Repeat</keyword>